<dbReference type="Gene3D" id="3.30.110.170">
    <property type="entry name" value="Protein of unknown function (DUF541), domain 1"/>
    <property type="match status" value="1"/>
</dbReference>
<name>A0ABW0RI98_9GAMM</name>
<dbReference type="PANTHER" id="PTHR34387">
    <property type="entry name" value="SLR1258 PROTEIN"/>
    <property type="match status" value="1"/>
</dbReference>
<sequence>MKIQRRSSPGLVAGLTLALATTSAMAGELSLTGEGSVRYEPDSANLQFTANAEAATTTEAAEQVHATIAQWRQQTEKWRSQFRDYSDARLSLYTRTRPPVERNEDPTQVAVANQTVSFSIQDLKLLNPILEKAQSLGLEYHLSPNQFFHSDPDSLKQEALRKAIADARRQCEFVARQLNQQCGEVVTMTVNGGFRPMPVMMAESRAVKDTVGSVGPQEIEASVSATFKLE</sequence>
<keyword evidence="1" id="KW-0732">Signal</keyword>
<dbReference type="InterPro" id="IPR052022">
    <property type="entry name" value="26kDa_periplasmic_antigen"/>
</dbReference>
<keyword evidence="3" id="KW-1185">Reference proteome</keyword>
<organism evidence="2 3">
    <name type="scientific">Marinobacter koreensis</name>
    <dbReference type="NCBI Taxonomy" id="335974"/>
    <lineage>
        <taxon>Bacteria</taxon>
        <taxon>Pseudomonadati</taxon>
        <taxon>Pseudomonadota</taxon>
        <taxon>Gammaproteobacteria</taxon>
        <taxon>Pseudomonadales</taxon>
        <taxon>Marinobacteraceae</taxon>
        <taxon>Marinobacter</taxon>
    </lineage>
</organism>
<gene>
    <name evidence="2" type="ORF">ACFPQA_04860</name>
</gene>
<proteinExistence type="predicted"/>
<evidence type="ECO:0000256" key="1">
    <source>
        <dbReference type="SAM" id="SignalP"/>
    </source>
</evidence>
<evidence type="ECO:0000313" key="2">
    <source>
        <dbReference type="EMBL" id="MFC5544369.1"/>
    </source>
</evidence>
<dbReference type="InterPro" id="IPR007497">
    <property type="entry name" value="SIMPL/DUF541"/>
</dbReference>
<protein>
    <submittedName>
        <fullName evidence="2">SIMPL domain-containing protein</fullName>
    </submittedName>
</protein>
<dbReference type="Pfam" id="PF04402">
    <property type="entry name" value="SIMPL"/>
    <property type="match status" value="1"/>
</dbReference>
<dbReference type="Gene3D" id="3.30.70.2970">
    <property type="entry name" value="Protein of unknown function (DUF541), domain 2"/>
    <property type="match status" value="1"/>
</dbReference>
<dbReference type="EMBL" id="JBHSNL010000001">
    <property type="protein sequence ID" value="MFC5544369.1"/>
    <property type="molecule type" value="Genomic_DNA"/>
</dbReference>
<comment type="caution">
    <text evidence="2">The sequence shown here is derived from an EMBL/GenBank/DDBJ whole genome shotgun (WGS) entry which is preliminary data.</text>
</comment>
<evidence type="ECO:0000313" key="3">
    <source>
        <dbReference type="Proteomes" id="UP001596055"/>
    </source>
</evidence>
<reference evidence="3" key="1">
    <citation type="journal article" date="2019" name="Int. J. Syst. Evol. Microbiol.">
        <title>The Global Catalogue of Microorganisms (GCM) 10K type strain sequencing project: providing services to taxonomists for standard genome sequencing and annotation.</title>
        <authorList>
            <consortium name="The Broad Institute Genomics Platform"/>
            <consortium name="The Broad Institute Genome Sequencing Center for Infectious Disease"/>
            <person name="Wu L."/>
            <person name="Ma J."/>
        </authorList>
    </citation>
    <scope>NUCLEOTIDE SEQUENCE [LARGE SCALE GENOMIC DNA]</scope>
    <source>
        <strain evidence="3">CGMCC 4.1799</strain>
    </source>
</reference>
<dbReference type="RefSeq" id="WP_248154738.1">
    <property type="nucleotide sequence ID" value="NZ_JAKZAJ010000001.1"/>
</dbReference>
<feature type="chain" id="PRO_5045692614" evidence="1">
    <location>
        <begin position="27"/>
        <end position="230"/>
    </location>
</feature>
<dbReference type="Proteomes" id="UP001596055">
    <property type="component" value="Unassembled WGS sequence"/>
</dbReference>
<feature type="signal peptide" evidence="1">
    <location>
        <begin position="1"/>
        <end position="26"/>
    </location>
</feature>
<dbReference type="PANTHER" id="PTHR34387:SF2">
    <property type="entry name" value="SLR1258 PROTEIN"/>
    <property type="match status" value="1"/>
</dbReference>
<accession>A0ABW0RI98</accession>